<accession>A0A1F6W294</accession>
<sequence length="112" mass="12878">MATVSKEKWQSFTLAEQLGNIGSEVGRAAKWRGKDEDSFWGAVTRAMDLFDLTQADRRWSNRRLELDRAREVFADAVLGGTEYKSDFKDLEKYFMLFALVAQSQSYSRSHTV</sequence>
<organism evidence="1 2">
    <name type="scientific">Candidatus Nomurabacteria bacterium RIFCSPHIGHO2_02_FULL_42_19</name>
    <dbReference type="NCBI Taxonomy" id="1801756"/>
    <lineage>
        <taxon>Bacteria</taxon>
        <taxon>Candidatus Nomuraibacteriota</taxon>
    </lineage>
</organism>
<gene>
    <name evidence="1" type="ORF">A3C67_01365</name>
</gene>
<dbReference type="EMBL" id="MFUG01000013">
    <property type="protein sequence ID" value="OGI75999.1"/>
    <property type="molecule type" value="Genomic_DNA"/>
</dbReference>
<evidence type="ECO:0000313" key="1">
    <source>
        <dbReference type="EMBL" id="OGI75999.1"/>
    </source>
</evidence>
<comment type="caution">
    <text evidence="1">The sequence shown here is derived from an EMBL/GenBank/DDBJ whole genome shotgun (WGS) entry which is preliminary data.</text>
</comment>
<dbReference type="Proteomes" id="UP000179275">
    <property type="component" value="Unassembled WGS sequence"/>
</dbReference>
<dbReference type="STRING" id="1801756.A3C67_01365"/>
<dbReference type="AlphaFoldDB" id="A0A1F6W294"/>
<protein>
    <submittedName>
        <fullName evidence="1">Uncharacterized protein</fullName>
    </submittedName>
</protein>
<reference evidence="1 2" key="1">
    <citation type="journal article" date="2016" name="Nat. Commun.">
        <title>Thousands of microbial genomes shed light on interconnected biogeochemical processes in an aquifer system.</title>
        <authorList>
            <person name="Anantharaman K."/>
            <person name="Brown C.T."/>
            <person name="Hug L.A."/>
            <person name="Sharon I."/>
            <person name="Castelle C.J."/>
            <person name="Probst A.J."/>
            <person name="Thomas B.C."/>
            <person name="Singh A."/>
            <person name="Wilkins M.J."/>
            <person name="Karaoz U."/>
            <person name="Brodie E.L."/>
            <person name="Williams K.H."/>
            <person name="Hubbard S.S."/>
            <person name="Banfield J.F."/>
        </authorList>
    </citation>
    <scope>NUCLEOTIDE SEQUENCE [LARGE SCALE GENOMIC DNA]</scope>
</reference>
<evidence type="ECO:0000313" key="2">
    <source>
        <dbReference type="Proteomes" id="UP000179275"/>
    </source>
</evidence>
<name>A0A1F6W294_9BACT</name>
<proteinExistence type="predicted"/>